<keyword evidence="2" id="KW-1185">Reference proteome</keyword>
<evidence type="ECO:0000313" key="1">
    <source>
        <dbReference type="EMBL" id="KAJ1106773.1"/>
    </source>
</evidence>
<name>A0AAV7MXR4_PLEWA</name>
<reference evidence="1" key="1">
    <citation type="journal article" date="2022" name="bioRxiv">
        <title>Sequencing and chromosome-scale assembly of the giantPleurodeles waltlgenome.</title>
        <authorList>
            <person name="Brown T."/>
            <person name="Elewa A."/>
            <person name="Iarovenko S."/>
            <person name="Subramanian E."/>
            <person name="Araus A.J."/>
            <person name="Petzold A."/>
            <person name="Susuki M."/>
            <person name="Suzuki K.-i.T."/>
            <person name="Hayashi T."/>
            <person name="Toyoda A."/>
            <person name="Oliveira C."/>
            <person name="Osipova E."/>
            <person name="Leigh N.D."/>
            <person name="Simon A."/>
            <person name="Yun M.H."/>
        </authorList>
    </citation>
    <scope>NUCLEOTIDE SEQUENCE</scope>
    <source>
        <strain evidence="1">20211129_DDA</strain>
        <tissue evidence="1">Liver</tissue>
    </source>
</reference>
<sequence length="106" mass="11543">MGSRMCGWVACAVPGVARRQDMRFQRSHVRTGRAKIQLVSSESARAAGLSAARAALHYSRSALQGSLKTERPTCLCQSLAGWAPCLCQSLAGWALERRDRCHRPGC</sequence>
<accession>A0AAV7MXR4</accession>
<dbReference type="AlphaFoldDB" id="A0AAV7MXR4"/>
<organism evidence="1 2">
    <name type="scientific">Pleurodeles waltl</name>
    <name type="common">Iberian ribbed newt</name>
    <dbReference type="NCBI Taxonomy" id="8319"/>
    <lineage>
        <taxon>Eukaryota</taxon>
        <taxon>Metazoa</taxon>
        <taxon>Chordata</taxon>
        <taxon>Craniata</taxon>
        <taxon>Vertebrata</taxon>
        <taxon>Euteleostomi</taxon>
        <taxon>Amphibia</taxon>
        <taxon>Batrachia</taxon>
        <taxon>Caudata</taxon>
        <taxon>Salamandroidea</taxon>
        <taxon>Salamandridae</taxon>
        <taxon>Pleurodelinae</taxon>
        <taxon>Pleurodeles</taxon>
    </lineage>
</organism>
<evidence type="ECO:0000313" key="2">
    <source>
        <dbReference type="Proteomes" id="UP001066276"/>
    </source>
</evidence>
<proteinExistence type="predicted"/>
<dbReference type="EMBL" id="JANPWB010000013">
    <property type="protein sequence ID" value="KAJ1106773.1"/>
    <property type="molecule type" value="Genomic_DNA"/>
</dbReference>
<comment type="caution">
    <text evidence="1">The sequence shown here is derived from an EMBL/GenBank/DDBJ whole genome shotgun (WGS) entry which is preliminary data.</text>
</comment>
<gene>
    <name evidence="1" type="ORF">NDU88_004171</name>
</gene>
<dbReference type="Proteomes" id="UP001066276">
    <property type="component" value="Chromosome 9"/>
</dbReference>
<protein>
    <submittedName>
        <fullName evidence="1">Uncharacterized protein</fullName>
    </submittedName>
</protein>